<dbReference type="EMBL" id="JARKHS020000762">
    <property type="protein sequence ID" value="KAK8788467.1"/>
    <property type="molecule type" value="Genomic_DNA"/>
</dbReference>
<feature type="domain" description="Fibronectin type-III" evidence="1">
    <location>
        <begin position="192"/>
        <end position="283"/>
    </location>
</feature>
<dbReference type="GO" id="GO:0016020">
    <property type="term" value="C:membrane"/>
    <property type="evidence" value="ECO:0007669"/>
    <property type="project" value="UniProtKB-SubCell"/>
</dbReference>
<feature type="domain" description="Fibronectin type-III" evidence="1">
    <location>
        <begin position="1"/>
        <end position="101"/>
    </location>
</feature>
<dbReference type="SMART" id="SM00060">
    <property type="entry name" value="FN3"/>
    <property type="match status" value="3"/>
</dbReference>
<proteinExistence type="predicted"/>
<evidence type="ECO:0000313" key="3">
    <source>
        <dbReference type="Proteomes" id="UP001321473"/>
    </source>
</evidence>
<dbReference type="AlphaFoldDB" id="A0AAQ4FME4"/>
<dbReference type="InterPro" id="IPR036116">
    <property type="entry name" value="FN3_sf"/>
</dbReference>
<name>A0AAQ4FME4_AMBAM</name>
<evidence type="ECO:0000259" key="1">
    <source>
        <dbReference type="PROSITE" id="PS50853"/>
    </source>
</evidence>
<gene>
    <name evidence="2" type="ORF">V5799_021749</name>
</gene>
<dbReference type="InterPro" id="IPR050713">
    <property type="entry name" value="RTP_Phos/Ushers"/>
</dbReference>
<comment type="caution">
    <text evidence="2">The sequence shown here is derived from an EMBL/GenBank/DDBJ whole genome shotgun (WGS) entry which is preliminary data.</text>
</comment>
<keyword evidence="3" id="KW-1185">Reference proteome</keyword>
<dbReference type="Proteomes" id="UP001321473">
    <property type="component" value="Unassembled WGS sequence"/>
</dbReference>
<dbReference type="CDD" id="cd00063">
    <property type="entry name" value="FN3"/>
    <property type="match status" value="3"/>
</dbReference>
<dbReference type="PANTHER" id="PTHR46957">
    <property type="entry name" value="CYTOKINE RECEPTOR"/>
    <property type="match status" value="1"/>
</dbReference>
<dbReference type="PROSITE" id="PS50853">
    <property type="entry name" value="FN3"/>
    <property type="match status" value="3"/>
</dbReference>
<dbReference type="PANTHER" id="PTHR46957:SF3">
    <property type="entry name" value="CYTOKINE RECEPTOR"/>
    <property type="match status" value="1"/>
</dbReference>
<feature type="non-terminal residue" evidence="2">
    <location>
        <position position="1"/>
    </location>
</feature>
<dbReference type="InterPro" id="IPR013783">
    <property type="entry name" value="Ig-like_fold"/>
</dbReference>
<dbReference type="InterPro" id="IPR003961">
    <property type="entry name" value="FN3_dom"/>
</dbReference>
<accession>A0AAQ4FME4</accession>
<evidence type="ECO:0000313" key="2">
    <source>
        <dbReference type="EMBL" id="KAK8788467.1"/>
    </source>
</evidence>
<sequence>PSQVQNFSYRIVGDVTVRFTWEKPANTNGPIDAYCFDILNQDRNETAIIDVPGDARDRAFNFTYPFSQFNVTLAAYNRDALNEKIFLGPEIEVSFETLGPGPLPPRPQLANVTSNSVRLLWEKPQDPRYDITAYNVSITPAQSFSIANRSLTLQHLKAWERYDIGVASCINSTHCGRERRVQFVTKIAAPSKPLNMRVDSAGRNWVFVQWLGPKERNGPLSGYNISVSSGTYLFSATTTETSHNCTELASGTTYMVSVYAFNQMNSVTKRGPTVSAQVSTRYNGKYAAYWCLYRKLKVSSSCTTQSNKNN</sequence>
<dbReference type="SUPFAM" id="SSF49265">
    <property type="entry name" value="Fibronectin type III"/>
    <property type="match status" value="2"/>
</dbReference>
<dbReference type="Pfam" id="PF00041">
    <property type="entry name" value="fn3"/>
    <property type="match status" value="2"/>
</dbReference>
<organism evidence="2 3">
    <name type="scientific">Amblyomma americanum</name>
    <name type="common">Lone star tick</name>
    <dbReference type="NCBI Taxonomy" id="6943"/>
    <lineage>
        <taxon>Eukaryota</taxon>
        <taxon>Metazoa</taxon>
        <taxon>Ecdysozoa</taxon>
        <taxon>Arthropoda</taxon>
        <taxon>Chelicerata</taxon>
        <taxon>Arachnida</taxon>
        <taxon>Acari</taxon>
        <taxon>Parasitiformes</taxon>
        <taxon>Ixodida</taxon>
        <taxon>Ixodoidea</taxon>
        <taxon>Ixodidae</taxon>
        <taxon>Amblyomminae</taxon>
        <taxon>Amblyomma</taxon>
    </lineage>
</organism>
<protein>
    <recommendedName>
        <fullName evidence="1">Fibronectin type-III domain-containing protein</fullName>
    </recommendedName>
</protein>
<dbReference type="Gene3D" id="2.60.40.10">
    <property type="entry name" value="Immunoglobulins"/>
    <property type="match status" value="3"/>
</dbReference>
<reference evidence="2 3" key="1">
    <citation type="journal article" date="2023" name="Arcadia Sci">
        <title>De novo assembly of a long-read Amblyomma americanum tick genome.</title>
        <authorList>
            <person name="Chou S."/>
            <person name="Poskanzer K.E."/>
            <person name="Rollins M."/>
            <person name="Thuy-Boun P.S."/>
        </authorList>
    </citation>
    <scope>NUCLEOTIDE SEQUENCE [LARGE SCALE GENOMIC DNA]</scope>
    <source>
        <strain evidence="2">F_SG_1</strain>
        <tissue evidence="2">Salivary glands</tissue>
    </source>
</reference>
<feature type="domain" description="Fibronectin type-III" evidence="1">
    <location>
        <begin position="103"/>
        <end position="191"/>
    </location>
</feature>